<reference evidence="1 2" key="1">
    <citation type="submission" date="2019-05" db="EMBL/GenBank/DDBJ databases">
        <title>Another draft genome of Portunus trituberculatus and its Hox gene families provides insights of decapod evolution.</title>
        <authorList>
            <person name="Jeong J.-H."/>
            <person name="Song I."/>
            <person name="Kim S."/>
            <person name="Choi T."/>
            <person name="Kim D."/>
            <person name="Ryu S."/>
            <person name="Kim W."/>
        </authorList>
    </citation>
    <scope>NUCLEOTIDE SEQUENCE [LARGE SCALE GENOMIC DNA]</scope>
    <source>
        <tissue evidence="1">Muscle</tissue>
    </source>
</reference>
<sequence length="40" mass="4680">MTSRKNAARPECFTYSDLAHILNNIKNVKRFQTPVILKIF</sequence>
<gene>
    <name evidence="1" type="ORF">E2C01_028462</name>
</gene>
<dbReference type="EMBL" id="VSRR010003188">
    <property type="protein sequence ID" value="MPC35052.1"/>
    <property type="molecule type" value="Genomic_DNA"/>
</dbReference>
<proteinExistence type="predicted"/>
<dbReference type="Proteomes" id="UP000324222">
    <property type="component" value="Unassembled WGS sequence"/>
</dbReference>
<name>A0A5B7ELL5_PORTR</name>
<dbReference type="AlphaFoldDB" id="A0A5B7ELL5"/>
<organism evidence="1 2">
    <name type="scientific">Portunus trituberculatus</name>
    <name type="common">Swimming crab</name>
    <name type="synonym">Neptunus trituberculatus</name>
    <dbReference type="NCBI Taxonomy" id="210409"/>
    <lineage>
        <taxon>Eukaryota</taxon>
        <taxon>Metazoa</taxon>
        <taxon>Ecdysozoa</taxon>
        <taxon>Arthropoda</taxon>
        <taxon>Crustacea</taxon>
        <taxon>Multicrustacea</taxon>
        <taxon>Malacostraca</taxon>
        <taxon>Eumalacostraca</taxon>
        <taxon>Eucarida</taxon>
        <taxon>Decapoda</taxon>
        <taxon>Pleocyemata</taxon>
        <taxon>Brachyura</taxon>
        <taxon>Eubrachyura</taxon>
        <taxon>Portunoidea</taxon>
        <taxon>Portunidae</taxon>
        <taxon>Portuninae</taxon>
        <taxon>Portunus</taxon>
    </lineage>
</organism>
<accession>A0A5B7ELL5</accession>
<comment type="caution">
    <text evidence="1">The sequence shown here is derived from an EMBL/GenBank/DDBJ whole genome shotgun (WGS) entry which is preliminary data.</text>
</comment>
<protein>
    <submittedName>
        <fullName evidence="1">Uncharacterized protein</fullName>
    </submittedName>
</protein>
<evidence type="ECO:0000313" key="2">
    <source>
        <dbReference type="Proteomes" id="UP000324222"/>
    </source>
</evidence>
<keyword evidence="2" id="KW-1185">Reference proteome</keyword>
<evidence type="ECO:0000313" key="1">
    <source>
        <dbReference type="EMBL" id="MPC35052.1"/>
    </source>
</evidence>